<dbReference type="SMART" id="SM00981">
    <property type="entry name" value="THUMP"/>
    <property type="match status" value="1"/>
</dbReference>
<dbReference type="GO" id="GO:0009228">
    <property type="term" value="P:thiamine biosynthetic process"/>
    <property type="evidence" value="ECO:0007669"/>
    <property type="project" value="UniProtKB-KW"/>
</dbReference>
<dbReference type="GO" id="GO:0005524">
    <property type="term" value="F:ATP binding"/>
    <property type="evidence" value="ECO:0007669"/>
    <property type="project" value="UniProtKB-UniRule"/>
</dbReference>
<evidence type="ECO:0000256" key="2">
    <source>
        <dbReference type="ARBA" id="ARBA00022490"/>
    </source>
</evidence>
<feature type="binding site" evidence="9">
    <location>
        <position position="266"/>
    </location>
    <ligand>
        <name>ATP</name>
        <dbReference type="ChEBI" id="CHEBI:30616"/>
    </ligand>
</feature>
<dbReference type="GO" id="GO:0009229">
    <property type="term" value="P:thiamine diphosphate biosynthetic process"/>
    <property type="evidence" value="ECO:0007669"/>
    <property type="project" value="UniProtKB-UniRule"/>
</dbReference>
<keyword evidence="3 9" id="KW-0820">tRNA-binding</keyword>
<keyword evidence="12" id="KW-1185">Reference proteome</keyword>
<dbReference type="GO" id="GO:0140741">
    <property type="term" value="F:tRNA-uracil-4 sulfurtransferase activity"/>
    <property type="evidence" value="ECO:0007669"/>
    <property type="project" value="UniProtKB-EC"/>
</dbReference>
<comment type="similarity">
    <text evidence="9">Belongs to the ThiI family.</text>
</comment>
<dbReference type="Gene3D" id="3.40.50.620">
    <property type="entry name" value="HUPs"/>
    <property type="match status" value="1"/>
</dbReference>
<dbReference type="RefSeq" id="WP_103079453.1">
    <property type="nucleotide sequence ID" value="NZ_AZRM01000061.1"/>
</dbReference>
<dbReference type="GO" id="GO:0005829">
    <property type="term" value="C:cytosol"/>
    <property type="evidence" value="ECO:0007669"/>
    <property type="project" value="TreeGrafter"/>
</dbReference>
<keyword evidence="7 9" id="KW-0694">RNA-binding</keyword>
<keyword evidence="5 9" id="KW-0547">Nucleotide-binding</keyword>
<evidence type="ECO:0000313" key="12">
    <source>
        <dbReference type="Proteomes" id="UP000236199"/>
    </source>
</evidence>
<keyword evidence="8 9" id="KW-0784">Thiamine biosynthesis</keyword>
<dbReference type="Gene3D" id="3.30.2130.30">
    <property type="match status" value="1"/>
</dbReference>
<dbReference type="InterPro" id="IPR049961">
    <property type="entry name" value="ThiI_N"/>
</dbReference>
<evidence type="ECO:0000256" key="4">
    <source>
        <dbReference type="ARBA" id="ARBA00022679"/>
    </source>
</evidence>
<evidence type="ECO:0000256" key="3">
    <source>
        <dbReference type="ARBA" id="ARBA00022555"/>
    </source>
</evidence>
<dbReference type="InterPro" id="IPR003720">
    <property type="entry name" value="tRNA_STrfase"/>
</dbReference>
<dbReference type="InterPro" id="IPR014729">
    <property type="entry name" value="Rossmann-like_a/b/a_fold"/>
</dbReference>
<feature type="binding site" evidence="9">
    <location>
        <position position="297"/>
    </location>
    <ligand>
        <name>ATP</name>
        <dbReference type="ChEBI" id="CHEBI:30616"/>
    </ligand>
</feature>
<keyword evidence="4 9" id="KW-0808">Transferase</keyword>
<dbReference type="InterPro" id="IPR050102">
    <property type="entry name" value="tRNA_sulfurtransferase_ThiI"/>
</dbReference>
<dbReference type="HAMAP" id="MF_00021">
    <property type="entry name" value="ThiI"/>
    <property type="match status" value="1"/>
</dbReference>
<evidence type="ECO:0000256" key="9">
    <source>
        <dbReference type="HAMAP-Rule" id="MF_00021"/>
    </source>
</evidence>
<dbReference type="PANTHER" id="PTHR43209">
    <property type="entry name" value="TRNA SULFURTRANSFERASE"/>
    <property type="match status" value="1"/>
</dbReference>
<comment type="subcellular location">
    <subcellularLocation>
        <location evidence="1 9">Cytoplasm</location>
    </subcellularLocation>
</comment>
<feature type="domain" description="THUMP" evidence="10">
    <location>
        <begin position="58"/>
        <end position="165"/>
    </location>
</feature>
<accession>A0A2K1P4T5</accession>
<dbReference type="InterPro" id="IPR004114">
    <property type="entry name" value="THUMP_dom"/>
</dbReference>
<evidence type="ECO:0000259" key="10">
    <source>
        <dbReference type="PROSITE" id="PS51165"/>
    </source>
</evidence>
<dbReference type="SUPFAM" id="SSF52402">
    <property type="entry name" value="Adenine nucleotide alpha hydrolases-like"/>
    <property type="match status" value="1"/>
</dbReference>
<comment type="pathway">
    <text evidence="9">Cofactor biosynthesis; thiamine diphosphate biosynthesis.</text>
</comment>
<dbReference type="GO" id="GO:0002937">
    <property type="term" value="P:tRNA 4-thiouridine biosynthesis"/>
    <property type="evidence" value="ECO:0007669"/>
    <property type="project" value="TreeGrafter"/>
</dbReference>
<protein>
    <recommendedName>
        <fullName evidence="9">Probable tRNA sulfurtransferase</fullName>
        <ecNumber evidence="9">2.8.1.4</ecNumber>
    </recommendedName>
    <alternativeName>
        <fullName evidence="9">Sulfur carrier protein ThiS sulfurtransferase</fullName>
    </alternativeName>
    <alternativeName>
        <fullName evidence="9">Thiamine biosynthesis protein ThiI</fullName>
    </alternativeName>
    <alternativeName>
        <fullName evidence="9">tRNA 4-thiouridine synthase</fullName>
    </alternativeName>
</protein>
<comment type="catalytic activity">
    <reaction evidence="9">
        <text>[ThiS sulfur-carrier protein]-C-terminal Gly-Gly-AMP + S-sulfanyl-L-cysteinyl-[cysteine desulfurase] + AH2 = [ThiS sulfur-carrier protein]-C-terminal-Gly-aminoethanethioate + L-cysteinyl-[cysteine desulfurase] + A + AMP + 2 H(+)</text>
        <dbReference type="Rhea" id="RHEA:43340"/>
        <dbReference type="Rhea" id="RHEA-COMP:12157"/>
        <dbReference type="Rhea" id="RHEA-COMP:12158"/>
        <dbReference type="Rhea" id="RHEA-COMP:12910"/>
        <dbReference type="Rhea" id="RHEA-COMP:19908"/>
        <dbReference type="ChEBI" id="CHEBI:13193"/>
        <dbReference type="ChEBI" id="CHEBI:15378"/>
        <dbReference type="ChEBI" id="CHEBI:17499"/>
        <dbReference type="ChEBI" id="CHEBI:29950"/>
        <dbReference type="ChEBI" id="CHEBI:61963"/>
        <dbReference type="ChEBI" id="CHEBI:90618"/>
        <dbReference type="ChEBI" id="CHEBI:232372"/>
        <dbReference type="ChEBI" id="CHEBI:456215"/>
    </reaction>
</comment>
<dbReference type="AlphaFoldDB" id="A0A2K1P4T5"/>
<dbReference type="Proteomes" id="UP000236199">
    <property type="component" value="Unassembled WGS sequence"/>
</dbReference>
<dbReference type="UniPathway" id="UPA00060"/>
<dbReference type="PANTHER" id="PTHR43209:SF1">
    <property type="entry name" value="TRNA SULFURTRANSFERASE"/>
    <property type="match status" value="1"/>
</dbReference>
<evidence type="ECO:0000313" key="11">
    <source>
        <dbReference type="EMBL" id="PNR97766.1"/>
    </source>
</evidence>
<comment type="caution">
    <text evidence="11">The sequence shown here is derived from an EMBL/GenBank/DDBJ whole genome shotgun (WGS) entry which is preliminary data.</text>
</comment>
<feature type="binding site" evidence="9">
    <location>
        <position position="288"/>
    </location>
    <ligand>
        <name>ATP</name>
        <dbReference type="ChEBI" id="CHEBI:30616"/>
    </ligand>
</feature>
<dbReference type="OrthoDB" id="9773948at2"/>
<dbReference type="NCBIfam" id="TIGR00342">
    <property type="entry name" value="tRNA uracil 4-sulfurtransferase ThiI"/>
    <property type="match status" value="1"/>
</dbReference>
<dbReference type="PROSITE" id="PS51165">
    <property type="entry name" value="THUMP"/>
    <property type="match status" value="1"/>
</dbReference>
<dbReference type="GO" id="GO:0052837">
    <property type="term" value="P:thiazole biosynthetic process"/>
    <property type="evidence" value="ECO:0007669"/>
    <property type="project" value="TreeGrafter"/>
</dbReference>
<keyword evidence="2 9" id="KW-0963">Cytoplasm</keyword>
<evidence type="ECO:0000256" key="8">
    <source>
        <dbReference type="ARBA" id="ARBA00022977"/>
    </source>
</evidence>
<gene>
    <name evidence="9" type="primary">thiI</name>
    <name evidence="11" type="ORF">X928_09475</name>
</gene>
<dbReference type="Pfam" id="PF02926">
    <property type="entry name" value="THUMP"/>
    <property type="match status" value="1"/>
</dbReference>
<dbReference type="CDD" id="cd11716">
    <property type="entry name" value="THUMP_ThiI"/>
    <property type="match status" value="1"/>
</dbReference>
<keyword evidence="6 9" id="KW-0067">ATP-binding</keyword>
<feature type="binding site" evidence="9">
    <location>
        <begin position="183"/>
        <end position="184"/>
    </location>
    <ligand>
        <name>ATP</name>
        <dbReference type="ChEBI" id="CHEBI:30616"/>
    </ligand>
</feature>
<comment type="function">
    <text evidence="9">Catalyzes the ATP-dependent transfer of a sulfur to tRNA to produce 4-thiouridine in position 8 of tRNAs, which functions as a near-UV photosensor. Also catalyzes the transfer of sulfur to the sulfur carrier protein ThiS, forming ThiS-thiocarboxylate. This is a step in the synthesis of thiazole, in the thiamine biosynthesis pathway. The sulfur is donated as persulfide by IscS.</text>
</comment>
<dbReference type="InterPro" id="IPR049962">
    <property type="entry name" value="THUMP_ThiI"/>
</dbReference>
<dbReference type="InterPro" id="IPR020536">
    <property type="entry name" value="ThiI_AANH"/>
</dbReference>
<evidence type="ECO:0000256" key="1">
    <source>
        <dbReference type="ARBA" id="ARBA00004496"/>
    </source>
</evidence>
<comment type="catalytic activity">
    <reaction evidence="9">
        <text>[ThiI sulfur-carrier protein]-S-sulfanyl-L-cysteine + a uridine in tRNA + 2 reduced [2Fe-2S]-[ferredoxin] + ATP + H(+) = [ThiI sulfur-carrier protein]-L-cysteine + a 4-thiouridine in tRNA + 2 oxidized [2Fe-2S]-[ferredoxin] + AMP + diphosphate</text>
        <dbReference type="Rhea" id="RHEA:24176"/>
        <dbReference type="Rhea" id="RHEA-COMP:10000"/>
        <dbReference type="Rhea" id="RHEA-COMP:10001"/>
        <dbReference type="Rhea" id="RHEA-COMP:13337"/>
        <dbReference type="Rhea" id="RHEA-COMP:13338"/>
        <dbReference type="Rhea" id="RHEA-COMP:13339"/>
        <dbReference type="Rhea" id="RHEA-COMP:13340"/>
        <dbReference type="ChEBI" id="CHEBI:15378"/>
        <dbReference type="ChEBI" id="CHEBI:29950"/>
        <dbReference type="ChEBI" id="CHEBI:30616"/>
        <dbReference type="ChEBI" id="CHEBI:33019"/>
        <dbReference type="ChEBI" id="CHEBI:33737"/>
        <dbReference type="ChEBI" id="CHEBI:33738"/>
        <dbReference type="ChEBI" id="CHEBI:61963"/>
        <dbReference type="ChEBI" id="CHEBI:65315"/>
        <dbReference type="ChEBI" id="CHEBI:136798"/>
        <dbReference type="ChEBI" id="CHEBI:456215"/>
        <dbReference type="EC" id="2.8.1.4"/>
    </reaction>
</comment>
<evidence type="ECO:0000256" key="6">
    <source>
        <dbReference type="ARBA" id="ARBA00022840"/>
    </source>
</evidence>
<proteinExistence type="inferred from homology"/>
<dbReference type="InterPro" id="IPR054173">
    <property type="entry name" value="ThiI_fer"/>
</dbReference>
<feature type="binding site" evidence="9">
    <location>
        <begin position="208"/>
        <end position="209"/>
    </location>
    <ligand>
        <name>ATP</name>
        <dbReference type="ChEBI" id="CHEBI:30616"/>
    </ligand>
</feature>
<dbReference type="SUPFAM" id="SSF143437">
    <property type="entry name" value="THUMP domain-like"/>
    <property type="match status" value="1"/>
</dbReference>
<evidence type="ECO:0000256" key="5">
    <source>
        <dbReference type="ARBA" id="ARBA00022741"/>
    </source>
</evidence>
<sequence>MKVVIVRVDEIGLKNKNKKFFMNQLKENIQSKISQNFIFKVNNNRIYLIPRSNMKISIKDIDILKKIFGIHSFSIAEKTQLDIDSIKNKVYEIAKNSLENNNYSTFKISVNRANKSFPYNSQEFAGMMGEFTLNYFPQLKVDLNHPELNIEIDIRKEGAFIFNNRLEGASGLPVGTSSKGTVLLSGGIDSPVATLLMMRRGMLLNAVNFYSPPFTGPKSLSKILKIGSILCEYMSFPFYLYVVPLTKIQLLFRDIKENKYSVILQRRAMLRITNKISDITNTKVLVSGESLGQVASQTIENLLTISNSSQKDLLRPLIGFTKNETIKLSQKFGLYETSIFL</sequence>
<dbReference type="EMBL" id="AZRM01000061">
    <property type="protein sequence ID" value="PNR97766.1"/>
    <property type="molecule type" value="Genomic_DNA"/>
</dbReference>
<dbReference type="Pfam" id="PF22025">
    <property type="entry name" value="ThiI_fer"/>
    <property type="match status" value="1"/>
</dbReference>
<evidence type="ECO:0000256" key="7">
    <source>
        <dbReference type="ARBA" id="ARBA00022884"/>
    </source>
</evidence>
<dbReference type="Pfam" id="PF02568">
    <property type="entry name" value="ThiI"/>
    <property type="match status" value="1"/>
</dbReference>
<name>A0A2K1P4T5_9BACT</name>
<organism evidence="11 12">
    <name type="scientific">Petrotoga miotherma DSM 10691</name>
    <dbReference type="NCBI Taxonomy" id="1434326"/>
    <lineage>
        <taxon>Bacteria</taxon>
        <taxon>Thermotogati</taxon>
        <taxon>Thermotogota</taxon>
        <taxon>Thermotogae</taxon>
        <taxon>Petrotogales</taxon>
        <taxon>Petrotogaceae</taxon>
        <taxon>Petrotoga</taxon>
    </lineage>
</organism>
<reference evidence="11 12" key="1">
    <citation type="submission" date="2013-12" db="EMBL/GenBank/DDBJ databases">
        <title>Comparative genomics of Petrotoga isolates.</title>
        <authorList>
            <person name="Nesbo C.L."/>
            <person name="Charchuk R."/>
            <person name="Chow K."/>
        </authorList>
    </citation>
    <scope>NUCLEOTIDE SEQUENCE [LARGE SCALE GENOMIC DNA]</scope>
    <source>
        <strain evidence="11 12">DSM 10691</strain>
    </source>
</reference>
<dbReference type="GO" id="GO:0004810">
    <property type="term" value="F:CCA tRNA nucleotidyltransferase activity"/>
    <property type="evidence" value="ECO:0007669"/>
    <property type="project" value="InterPro"/>
</dbReference>
<dbReference type="GO" id="GO:0000049">
    <property type="term" value="F:tRNA binding"/>
    <property type="evidence" value="ECO:0007669"/>
    <property type="project" value="UniProtKB-UniRule"/>
</dbReference>
<dbReference type="EC" id="2.8.1.4" evidence="9"/>